<organism evidence="6 7">
    <name type="scientific">Knufia fluminis</name>
    <dbReference type="NCBI Taxonomy" id="191047"/>
    <lineage>
        <taxon>Eukaryota</taxon>
        <taxon>Fungi</taxon>
        <taxon>Dikarya</taxon>
        <taxon>Ascomycota</taxon>
        <taxon>Pezizomycotina</taxon>
        <taxon>Eurotiomycetes</taxon>
        <taxon>Chaetothyriomycetidae</taxon>
        <taxon>Chaetothyriales</taxon>
        <taxon>Trichomeriaceae</taxon>
        <taxon>Knufia</taxon>
    </lineage>
</organism>
<dbReference type="InterPro" id="IPR038739">
    <property type="entry name" value="ARMC8/Vid28"/>
</dbReference>
<keyword evidence="4" id="KW-0677">Repeat</keyword>
<evidence type="ECO:0000313" key="6">
    <source>
        <dbReference type="EMBL" id="KAK5949742.1"/>
    </source>
</evidence>
<protein>
    <recommendedName>
        <fullName evidence="8">Armadillo repeat-containing protein 8</fullName>
    </recommendedName>
</protein>
<keyword evidence="5" id="KW-0539">Nucleus</keyword>
<dbReference type="AlphaFoldDB" id="A0AAN8I1S1"/>
<evidence type="ECO:0000256" key="1">
    <source>
        <dbReference type="ARBA" id="ARBA00004123"/>
    </source>
</evidence>
<dbReference type="Gene3D" id="1.25.10.10">
    <property type="entry name" value="Leucine-rich Repeat Variant"/>
    <property type="match status" value="3"/>
</dbReference>
<proteinExistence type="predicted"/>
<dbReference type="InterPro" id="IPR016024">
    <property type="entry name" value="ARM-type_fold"/>
</dbReference>
<name>A0AAN8I1S1_9EURO</name>
<dbReference type="GO" id="GO:0043161">
    <property type="term" value="P:proteasome-mediated ubiquitin-dependent protein catabolic process"/>
    <property type="evidence" value="ECO:0007669"/>
    <property type="project" value="TreeGrafter"/>
</dbReference>
<evidence type="ECO:0000256" key="3">
    <source>
        <dbReference type="ARBA" id="ARBA00022490"/>
    </source>
</evidence>
<dbReference type="PANTHER" id="PTHR15651">
    <property type="entry name" value="ARMADILLO REPEAT-CONTAINING PROTEIN 8"/>
    <property type="match status" value="1"/>
</dbReference>
<dbReference type="SUPFAM" id="SSF48371">
    <property type="entry name" value="ARM repeat"/>
    <property type="match status" value="2"/>
</dbReference>
<dbReference type="PANTHER" id="PTHR15651:SF7">
    <property type="entry name" value="ARMADILLO REPEAT-CONTAINING PROTEIN 8"/>
    <property type="match status" value="1"/>
</dbReference>
<comment type="subcellular location">
    <subcellularLocation>
        <location evidence="2">Cytoplasm</location>
    </subcellularLocation>
    <subcellularLocation>
        <location evidence="1">Nucleus</location>
    </subcellularLocation>
</comment>
<dbReference type="InterPro" id="IPR011989">
    <property type="entry name" value="ARM-like"/>
</dbReference>
<reference evidence="6 7" key="1">
    <citation type="submission" date="2022-12" db="EMBL/GenBank/DDBJ databases">
        <title>Genomic features and morphological characterization of a novel Knufia sp. strain isolated from spacecraft assembly facility.</title>
        <authorList>
            <person name="Teixeira M."/>
            <person name="Chander A.M."/>
            <person name="Stajich J.E."/>
            <person name="Venkateswaran K."/>
        </authorList>
    </citation>
    <scope>NUCLEOTIDE SEQUENCE [LARGE SCALE GENOMIC DNA]</scope>
    <source>
        <strain evidence="6 7">FJI-L2-BK-P2</strain>
    </source>
</reference>
<evidence type="ECO:0008006" key="8">
    <source>
        <dbReference type="Google" id="ProtNLM"/>
    </source>
</evidence>
<evidence type="ECO:0000256" key="2">
    <source>
        <dbReference type="ARBA" id="ARBA00004496"/>
    </source>
</evidence>
<sequence>MQLTMNPSISALLERLSQAPLATLRTIKNSLTGHELRKIEYIQAGLLPTLDEFLNDDSGWSVQVGDGTTDAIWSNAASIVSVLANTGPAFNQPILETDLVDTFLACFRTTSTGTKLELALLRCLNNIADNLPLSLGLGQGREWRPYQTFSNSLYEKENVTRLVRAIGHGEELYTKQVSAAAMSLVCKTCANDKHRNVLGESGLLDVLAVQLLSTNDEKPEVRRCKGTRMVPSDSDQEYTTLVLECICLVTGKSKAQAQRLLEPEGVKRLLSTDIKLPQVPDPISIHAARRSNFPPLGFSTVAKKRTSSMRQDSNAMVIEDSDEEDQTESLITPWLLDLARQSHGGRRVMAARLLGILKCHGLMHPVRARSMALLLVPALVDMIETTRPHKLQVGNTTRADLVPSTIALLVRDSEHLQDAAVDAKAIPKLAAALKINFEATQELVTGLWWPQKLNHKLTEGMPACHLGPGGPSKQIRCNMQTREGLLQALASLAPSKDAYRKDICEQGALAQIVQALEPLTSSVVDGVHGDTLTVHGNSAQTLVAACATVRALTRSATALRTKLVDADVAKSILRLLHTSEPEVRIAATMVMANLAHDFSPMKPSIGEYTVIRKLCEQAHSANARLRHESLFALKALVNNSQNRLKRQVLDELGPNWIKHLIATDPHDVPAGEVIGLVPKDYRKGSMVRVSDDAQMEDADSATDLDSEDQEYARHTLQQDLDIQAELLAFLRNLTTGQDTNEIIGYLLEHIGVEDFIQILLERLQSLKRRSMTRNVNTTASPPPETVEHSLYILAHLCAADQKYRSTICFNTVLMKQVASLLQSSPLIRCAACWLIINLIYPTQADGYDGAAARARELQKLGVVSQMRRMENNDPSPDVVERVKTALDCFGKLLDRS</sequence>
<evidence type="ECO:0000313" key="7">
    <source>
        <dbReference type="Proteomes" id="UP001316803"/>
    </source>
</evidence>
<keyword evidence="7" id="KW-1185">Reference proteome</keyword>
<dbReference type="EMBL" id="JAKLMC020000032">
    <property type="protein sequence ID" value="KAK5949742.1"/>
    <property type="molecule type" value="Genomic_DNA"/>
</dbReference>
<dbReference type="GO" id="GO:0005737">
    <property type="term" value="C:cytoplasm"/>
    <property type="evidence" value="ECO:0007669"/>
    <property type="project" value="UniProtKB-SubCell"/>
</dbReference>
<dbReference type="Proteomes" id="UP001316803">
    <property type="component" value="Unassembled WGS sequence"/>
</dbReference>
<gene>
    <name evidence="6" type="ORF">OHC33_009131</name>
</gene>
<keyword evidence="3" id="KW-0963">Cytoplasm</keyword>
<dbReference type="GO" id="GO:0005634">
    <property type="term" value="C:nucleus"/>
    <property type="evidence" value="ECO:0007669"/>
    <property type="project" value="UniProtKB-SubCell"/>
</dbReference>
<accession>A0AAN8I1S1</accession>
<comment type="caution">
    <text evidence="6">The sequence shown here is derived from an EMBL/GenBank/DDBJ whole genome shotgun (WGS) entry which is preliminary data.</text>
</comment>
<evidence type="ECO:0000256" key="5">
    <source>
        <dbReference type="ARBA" id="ARBA00023242"/>
    </source>
</evidence>
<evidence type="ECO:0000256" key="4">
    <source>
        <dbReference type="ARBA" id="ARBA00022737"/>
    </source>
</evidence>
<dbReference type="GO" id="GO:0034657">
    <property type="term" value="C:GID complex"/>
    <property type="evidence" value="ECO:0007669"/>
    <property type="project" value="TreeGrafter"/>
</dbReference>